<dbReference type="EMBL" id="GG692436">
    <property type="protein sequence ID" value="EER37175.1"/>
    <property type="molecule type" value="Genomic_DNA"/>
</dbReference>
<name>C6HRP1_AJECH</name>
<dbReference type="HOGENOM" id="CLU_1044079_0_0_1"/>
<gene>
    <name evidence="2" type="ORF">HCDG_08626</name>
</gene>
<sequence>MSPRLAPGGLPNSRSHTPQVPYPGYQGQQINGASQFPQPQHAPTPYQHLQPGGSANASPSPILPEFDQQAVQRVQTASPSPFSPAGIHVGPQISPSHSDHGSRVNTPQNSPFPPGQPYGQVVGSHFSPSPAMTSAGIHPAMQAQFNQSSASHLPQGFPHQPQQQQQQAPQQPPPPQQQQQMSSKQRPYQIRLQNQARQMQAVASPVSVGRPIGPGGTGQTPMQHPHMATMRQIQQNMAKPTSQEGFLQVLQRFWMSRGHPQVNLTPV</sequence>
<dbReference type="VEuPathDB" id="FungiDB:HCDG_08626"/>
<feature type="compositionally biased region" description="Polar residues" evidence="1">
    <location>
        <begin position="69"/>
        <end position="80"/>
    </location>
</feature>
<dbReference type="OMA" id="NPMVMDS"/>
<feature type="compositionally biased region" description="Low complexity" evidence="1">
    <location>
        <begin position="154"/>
        <end position="169"/>
    </location>
</feature>
<organism evidence="2 3">
    <name type="scientific">Ajellomyces capsulatus (strain H143)</name>
    <name type="common">Darling's disease fungus</name>
    <name type="synonym">Histoplasma capsulatum</name>
    <dbReference type="NCBI Taxonomy" id="544712"/>
    <lineage>
        <taxon>Eukaryota</taxon>
        <taxon>Fungi</taxon>
        <taxon>Dikarya</taxon>
        <taxon>Ascomycota</taxon>
        <taxon>Pezizomycotina</taxon>
        <taxon>Eurotiomycetes</taxon>
        <taxon>Eurotiomycetidae</taxon>
        <taxon>Onygenales</taxon>
        <taxon>Ajellomycetaceae</taxon>
        <taxon>Histoplasma</taxon>
    </lineage>
</organism>
<dbReference type="AlphaFoldDB" id="C6HRP1"/>
<proteinExistence type="predicted"/>
<evidence type="ECO:0000313" key="3">
    <source>
        <dbReference type="Proteomes" id="UP000002624"/>
    </source>
</evidence>
<dbReference type="STRING" id="544712.C6HRP1"/>
<reference evidence="3" key="1">
    <citation type="submission" date="2009-05" db="EMBL/GenBank/DDBJ databases">
        <title>The genome sequence of Ajellomyces capsulatus strain H143.</title>
        <authorList>
            <person name="Champion M."/>
            <person name="Cuomo C.A."/>
            <person name="Ma L.-J."/>
            <person name="Henn M.R."/>
            <person name="Sil A."/>
            <person name="Goldman B."/>
            <person name="Young S.K."/>
            <person name="Kodira C.D."/>
            <person name="Zeng Q."/>
            <person name="Koehrsen M."/>
            <person name="Alvarado L."/>
            <person name="Berlin A.M."/>
            <person name="Borenstein D."/>
            <person name="Chen Z."/>
            <person name="Engels R."/>
            <person name="Freedman E."/>
            <person name="Gellesch M."/>
            <person name="Goldberg J."/>
            <person name="Griggs A."/>
            <person name="Gujja S."/>
            <person name="Heiman D.I."/>
            <person name="Hepburn T.A."/>
            <person name="Howarth C."/>
            <person name="Jen D."/>
            <person name="Larson L."/>
            <person name="Lewis B."/>
            <person name="Mehta T."/>
            <person name="Park D."/>
            <person name="Pearson M."/>
            <person name="Roberts A."/>
            <person name="Saif S."/>
            <person name="Shea T.D."/>
            <person name="Shenoy N."/>
            <person name="Sisk P."/>
            <person name="Stolte C."/>
            <person name="Sykes S."/>
            <person name="Walk T."/>
            <person name="White J."/>
            <person name="Yandava C."/>
            <person name="Klein B."/>
            <person name="McEwen J.G."/>
            <person name="Puccia R."/>
            <person name="Goldman G.H."/>
            <person name="Felipe M.S."/>
            <person name="Nino-Vega G."/>
            <person name="San-Blas G."/>
            <person name="Taylor J.W."/>
            <person name="Mendoza L."/>
            <person name="Galagan J.E."/>
            <person name="Nusbaum C."/>
            <person name="Birren B.W."/>
        </authorList>
    </citation>
    <scope>NUCLEOTIDE SEQUENCE [LARGE SCALE GENOMIC DNA]</scope>
    <source>
        <strain evidence="3">H143</strain>
    </source>
</reference>
<evidence type="ECO:0000313" key="2">
    <source>
        <dbReference type="EMBL" id="EER37175.1"/>
    </source>
</evidence>
<feature type="region of interest" description="Disordered" evidence="1">
    <location>
        <begin position="1"/>
        <end position="187"/>
    </location>
</feature>
<feature type="compositionally biased region" description="Polar residues" evidence="1">
    <location>
        <begin position="143"/>
        <end position="152"/>
    </location>
</feature>
<dbReference type="Proteomes" id="UP000002624">
    <property type="component" value="Unassembled WGS sequence"/>
</dbReference>
<evidence type="ECO:0000256" key="1">
    <source>
        <dbReference type="SAM" id="MobiDB-lite"/>
    </source>
</evidence>
<feature type="non-terminal residue" evidence="2">
    <location>
        <position position="267"/>
    </location>
</feature>
<feature type="compositionally biased region" description="Low complexity" evidence="1">
    <location>
        <begin position="18"/>
        <end position="29"/>
    </location>
</feature>
<accession>C6HRP1</accession>
<protein>
    <submittedName>
        <fullName evidence="2">Arid/bright domain-containing protein</fullName>
    </submittedName>
</protein>